<dbReference type="EMBL" id="JAXRVB010000011">
    <property type="protein sequence ID" value="MDZ5765146.1"/>
    <property type="molecule type" value="Genomic_DNA"/>
</dbReference>
<sequence length="297" mass="33139">MRRYALCFLIVLAMPLRLAAAREPTPEQTFDLLIKAMYENDTGAVQALGGPPADADTDTFTLPGLLVTRLESLKRNTGPDAADASAHQTWASDVVAGSRCRAERSEIWHDVIAGTRVADVHFTCRVGDVERLRPLSDAALFGGTDQGQERLWKAYMTILRDGPYRTISGSTRLVSSAVDHGWQSAQDGYRGERLRYGRIERDVGEVLIEALIMQLRDQSNETMRTAIMHATGLDECDNLVDRHRRCMARIAPQELAGAHELARALSTKHKEVSETELVQQCIALRPRVEALWNRDCR</sequence>
<protein>
    <recommendedName>
        <fullName evidence="4">Lysozyme inhibitor LprI N-terminal domain-containing protein</fullName>
    </recommendedName>
</protein>
<comment type="caution">
    <text evidence="2">The sequence shown here is derived from an EMBL/GenBank/DDBJ whole genome shotgun (WGS) entry which is preliminary data.</text>
</comment>
<dbReference type="RefSeq" id="WP_143567679.1">
    <property type="nucleotide sequence ID" value="NZ_JAEDWU010000001.1"/>
</dbReference>
<feature type="chain" id="PRO_5042577491" description="Lysozyme inhibitor LprI N-terminal domain-containing protein" evidence="1">
    <location>
        <begin position="20"/>
        <end position="297"/>
    </location>
</feature>
<evidence type="ECO:0008006" key="4">
    <source>
        <dbReference type="Google" id="ProtNLM"/>
    </source>
</evidence>
<evidence type="ECO:0000313" key="3">
    <source>
        <dbReference type="Proteomes" id="UP001288387"/>
    </source>
</evidence>
<evidence type="ECO:0000256" key="1">
    <source>
        <dbReference type="SAM" id="SignalP"/>
    </source>
</evidence>
<dbReference type="AlphaFoldDB" id="A0AAJ2WN21"/>
<keyword evidence="1" id="KW-0732">Signal</keyword>
<evidence type="ECO:0000313" key="2">
    <source>
        <dbReference type="EMBL" id="MDZ5765146.1"/>
    </source>
</evidence>
<dbReference type="Proteomes" id="UP001288387">
    <property type="component" value="Unassembled WGS sequence"/>
</dbReference>
<reference evidence="2" key="1">
    <citation type="submission" date="2023-12" db="EMBL/GenBank/DDBJ databases">
        <title>'Antibacterial potential of Stenotrophomonas maltophilia cystic fibrosis isolates' (manuscript under preparation).</title>
        <authorList>
            <person name="Crisan C.V."/>
            <person name="Pettis M."/>
            <person name="Goldberg J.B."/>
        </authorList>
    </citation>
    <scope>NUCLEOTIDE SEQUENCE</scope>
    <source>
        <strain evidence="2">CCV129</strain>
    </source>
</reference>
<feature type="signal peptide" evidence="1">
    <location>
        <begin position="1"/>
        <end position="19"/>
    </location>
</feature>
<proteinExistence type="predicted"/>
<name>A0AAJ2WN21_STEMA</name>
<gene>
    <name evidence="2" type="ORF">U4I38_11760</name>
</gene>
<organism evidence="2 3">
    <name type="scientific">Stenotrophomonas maltophilia</name>
    <name type="common">Pseudomonas maltophilia</name>
    <name type="synonym">Xanthomonas maltophilia</name>
    <dbReference type="NCBI Taxonomy" id="40324"/>
    <lineage>
        <taxon>Bacteria</taxon>
        <taxon>Pseudomonadati</taxon>
        <taxon>Pseudomonadota</taxon>
        <taxon>Gammaproteobacteria</taxon>
        <taxon>Lysobacterales</taxon>
        <taxon>Lysobacteraceae</taxon>
        <taxon>Stenotrophomonas</taxon>
        <taxon>Stenotrophomonas maltophilia group</taxon>
    </lineage>
</organism>
<accession>A0AAJ2WN21</accession>